<feature type="transmembrane region" description="Helical" evidence="1">
    <location>
        <begin position="10"/>
        <end position="28"/>
    </location>
</feature>
<dbReference type="CDD" id="cd06259">
    <property type="entry name" value="YdcF-like"/>
    <property type="match status" value="1"/>
</dbReference>
<dbReference type="RefSeq" id="WP_381537768.1">
    <property type="nucleotide sequence ID" value="NZ_JBHUGI010000027.1"/>
</dbReference>
<accession>A0ABW4SGW5</accession>
<keyword evidence="4" id="KW-1185">Reference proteome</keyword>
<keyword evidence="1" id="KW-1133">Transmembrane helix</keyword>
<name>A0ABW4SGW5_9BACL</name>
<sequence>MKKKNAGKKIIMIVIIIVVICVISLWMLTGKWIKDGIKIEADGTNEYAIILGAKVNGDTPSLSLRYRLDAALDYGNKYSHVLFILSGGQGPDENTTEAEAMKRFLVANGIGEERLILETKSTSTYENILLSKELLPEKITSVTIITSDYHIARTKFIARKLGLDTDSVAGKTPGVVELKLNTRERLALIKTYIVGK</sequence>
<gene>
    <name evidence="3" type="ORF">ACFSFY_10185</name>
</gene>
<evidence type="ECO:0000256" key="1">
    <source>
        <dbReference type="SAM" id="Phobius"/>
    </source>
</evidence>
<keyword evidence="1" id="KW-0812">Transmembrane</keyword>
<keyword evidence="1" id="KW-0472">Membrane</keyword>
<proteinExistence type="predicted"/>
<dbReference type="Proteomes" id="UP001597218">
    <property type="component" value="Unassembled WGS sequence"/>
</dbReference>
<evidence type="ECO:0000259" key="2">
    <source>
        <dbReference type="Pfam" id="PF02698"/>
    </source>
</evidence>
<feature type="domain" description="DUF218" evidence="2">
    <location>
        <begin position="47"/>
        <end position="169"/>
    </location>
</feature>
<dbReference type="InterPro" id="IPR014729">
    <property type="entry name" value="Rossmann-like_a/b/a_fold"/>
</dbReference>
<dbReference type="InterPro" id="IPR051599">
    <property type="entry name" value="Cell_Envelope_Assoc"/>
</dbReference>
<organism evidence="3 4">
    <name type="scientific">Sporosarcina siberiensis</name>
    <dbReference type="NCBI Taxonomy" id="1365606"/>
    <lineage>
        <taxon>Bacteria</taxon>
        <taxon>Bacillati</taxon>
        <taxon>Bacillota</taxon>
        <taxon>Bacilli</taxon>
        <taxon>Bacillales</taxon>
        <taxon>Caryophanaceae</taxon>
        <taxon>Sporosarcina</taxon>
    </lineage>
</organism>
<dbReference type="Pfam" id="PF02698">
    <property type="entry name" value="DUF218"/>
    <property type="match status" value="1"/>
</dbReference>
<evidence type="ECO:0000313" key="3">
    <source>
        <dbReference type="EMBL" id="MFD1928419.1"/>
    </source>
</evidence>
<comment type="caution">
    <text evidence="3">The sequence shown here is derived from an EMBL/GenBank/DDBJ whole genome shotgun (WGS) entry which is preliminary data.</text>
</comment>
<dbReference type="EMBL" id="JBHUGI010000027">
    <property type="protein sequence ID" value="MFD1928419.1"/>
    <property type="molecule type" value="Genomic_DNA"/>
</dbReference>
<dbReference type="PANTHER" id="PTHR30336:SF4">
    <property type="entry name" value="ENVELOPE BIOGENESIS FACTOR ELYC"/>
    <property type="match status" value="1"/>
</dbReference>
<reference evidence="4" key="1">
    <citation type="journal article" date="2019" name="Int. J. Syst. Evol. Microbiol.">
        <title>The Global Catalogue of Microorganisms (GCM) 10K type strain sequencing project: providing services to taxonomists for standard genome sequencing and annotation.</title>
        <authorList>
            <consortium name="The Broad Institute Genomics Platform"/>
            <consortium name="The Broad Institute Genome Sequencing Center for Infectious Disease"/>
            <person name="Wu L."/>
            <person name="Ma J."/>
        </authorList>
    </citation>
    <scope>NUCLEOTIDE SEQUENCE [LARGE SCALE GENOMIC DNA]</scope>
    <source>
        <strain evidence="4">CGMCC 4.7177</strain>
    </source>
</reference>
<protein>
    <submittedName>
        <fullName evidence="3">YdcF family protein</fullName>
    </submittedName>
</protein>
<dbReference type="PANTHER" id="PTHR30336">
    <property type="entry name" value="INNER MEMBRANE PROTEIN, PROBABLE PERMEASE"/>
    <property type="match status" value="1"/>
</dbReference>
<dbReference type="Gene3D" id="3.40.50.620">
    <property type="entry name" value="HUPs"/>
    <property type="match status" value="1"/>
</dbReference>
<evidence type="ECO:0000313" key="4">
    <source>
        <dbReference type="Proteomes" id="UP001597218"/>
    </source>
</evidence>
<dbReference type="InterPro" id="IPR003848">
    <property type="entry name" value="DUF218"/>
</dbReference>